<dbReference type="Pfam" id="PF13417">
    <property type="entry name" value="GST_N_3"/>
    <property type="match status" value="1"/>
</dbReference>
<dbReference type="SFLD" id="SFLDG01154">
    <property type="entry name" value="Main.5:_Phi-like"/>
    <property type="match status" value="1"/>
</dbReference>
<organism evidence="13 14">
    <name type="scientific">Adineta ricciae</name>
    <name type="common">Rotifer</name>
    <dbReference type="NCBI Taxonomy" id="249248"/>
    <lineage>
        <taxon>Eukaryota</taxon>
        <taxon>Metazoa</taxon>
        <taxon>Spiralia</taxon>
        <taxon>Gnathifera</taxon>
        <taxon>Rotifera</taxon>
        <taxon>Eurotatoria</taxon>
        <taxon>Bdelloidea</taxon>
        <taxon>Adinetida</taxon>
        <taxon>Adinetidae</taxon>
        <taxon>Adineta</taxon>
    </lineage>
</organism>
<dbReference type="GO" id="GO:0004364">
    <property type="term" value="F:glutathione transferase activity"/>
    <property type="evidence" value="ECO:0007669"/>
    <property type="project" value="UniProtKB-EC"/>
</dbReference>
<dbReference type="Gene3D" id="1.20.1050.10">
    <property type="match status" value="1"/>
</dbReference>
<feature type="transmembrane region" description="Helical" evidence="9">
    <location>
        <begin position="12"/>
        <end position="41"/>
    </location>
</feature>
<feature type="transmembrane region" description="Helical" evidence="9">
    <location>
        <begin position="134"/>
        <end position="159"/>
    </location>
</feature>
<reference evidence="13" key="1">
    <citation type="submission" date="2021-02" db="EMBL/GenBank/DDBJ databases">
        <authorList>
            <person name="Nowell W R."/>
        </authorList>
    </citation>
    <scope>NUCLEOTIDE SEQUENCE</scope>
</reference>
<keyword evidence="7 9" id="KW-0472">Membrane</keyword>
<dbReference type="Proteomes" id="UP000663828">
    <property type="component" value="Unassembled WGS sequence"/>
</dbReference>
<dbReference type="GO" id="GO:0005737">
    <property type="term" value="C:cytoplasm"/>
    <property type="evidence" value="ECO:0007669"/>
    <property type="project" value="TreeGrafter"/>
</dbReference>
<feature type="transmembrane region" description="Helical" evidence="9">
    <location>
        <begin position="189"/>
        <end position="211"/>
    </location>
</feature>
<dbReference type="GO" id="GO:0006749">
    <property type="term" value="P:glutathione metabolic process"/>
    <property type="evidence" value="ECO:0007669"/>
    <property type="project" value="TreeGrafter"/>
</dbReference>
<feature type="transmembrane region" description="Helical" evidence="9">
    <location>
        <begin position="96"/>
        <end position="114"/>
    </location>
</feature>
<evidence type="ECO:0000256" key="6">
    <source>
        <dbReference type="ARBA" id="ARBA00022989"/>
    </source>
</evidence>
<feature type="domain" description="GST C-terminal" evidence="12">
    <location>
        <begin position="457"/>
        <end position="587"/>
    </location>
</feature>
<name>A0A815ICC0_ADIRI</name>
<dbReference type="Gene3D" id="3.40.30.10">
    <property type="entry name" value="Glutaredoxin"/>
    <property type="match status" value="1"/>
</dbReference>
<dbReference type="Pfam" id="PF00001">
    <property type="entry name" value="7tm_1"/>
    <property type="match status" value="1"/>
</dbReference>
<dbReference type="InterPro" id="IPR036249">
    <property type="entry name" value="Thioredoxin-like_sf"/>
</dbReference>
<evidence type="ECO:0000259" key="12">
    <source>
        <dbReference type="PROSITE" id="PS50405"/>
    </source>
</evidence>
<dbReference type="InterPro" id="IPR017452">
    <property type="entry name" value="GPCR_Rhodpsn_7TM"/>
</dbReference>
<dbReference type="PROSITE" id="PS50404">
    <property type="entry name" value="GST_NTER"/>
    <property type="match status" value="1"/>
</dbReference>
<feature type="transmembrane region" description="Helical" evidence="9">
    <location>
        <begin position="279"/>
        <end position="305"/>
    </location>
</feature>
<dbReference type="Pfam" id="PF00043">
    <property type="entry name" value="GST_C"/>
    <property type="match status" value="1"/>
</dbReference>
<dbReference type="InterPro" id="IPR040079">
    <property type="entry name" value="Glutathione_S-Trfase"/>
</dbReference>
<keyword evidence="6 9" id="KW-1133">Transmembrane helix</keyword>
<evidence type="ECO:0000256" key="3">
    <source>
        <dbReference type="ARBA" id="ARBA00012452"/>
    </source>
</evidence>
<dbReference type="InterPro" id="IPR010987">
    <property type="entry name" value="Glutathione-S-Trfase_C-like"/>
</dbReference>
<evidence type="ECO:0000256" key="2">
    <source>
        <dbReference type="ARBA" id="ARBA00010128"/>
    </source>
</evidence>
<dbReference type="EC" id="2.5.1.18" evidence="3"/>
<feature type="transmembrane region" description="Helical" evidence="9">
    <location>
        <begin position="53"/>
        <end position="76"/>
    </location>
</feature>
<dbReference type="SFLD" id="SFLDG00358">
    <property type="entry name" value="Main_(cytGST)"/>
    <property type="match status" value="1"/>
</dbReference>
<dbReference type="FunFam" id="1.20.1050.10:FF:000004">
    <property type="entry name" value="Glutathione S-transferase F2"/>
    <property type="match status" value="1"/>
</dbReference>
<dbReference type="PANTHER" id="PTHR43900">
    <property type="entry name" value="GLUTATHIONE S-TRANSFERASE RHO"/>
    <property type="match status" value="1"/>
</dbReference>
<evidence type="ECO:0000256" key="4">
    <source>
        <dbReference type="ARBA" id="ARBA00022679"/>
    </source>
</evidence>
<dbReference type="InterPro" id="IPR004045">
    <property type="entry name" value="Glutathione_S-Trfase_N"/>
</dbReference>
<evidence type="ECO:0000256" key="9">
    <source>
        <dbReference type="SAM" id="Phobius"/>
    </source>
</evidence>
<evidence type="ECO:0000313" key="13">
    <source>
        <dbReference type="EMBL" id="CAF1364094.1"/>
    </source>
</evidence>
<evidence type="ECO:0000256" key="7">
    <source>
        <dbReference type="ARBA" id="ARBA00023136"/>
    </source>
</evidence>
<comment type="similarity">
    <text evidence="2">Belongs to the GST superfamily. Phi family.</text>
</comment>
<dbReference type="GO" id="GO:0009636">
    <property type="term" value="P:response to toxic substance"/>
    <property type="evidence" value="ECO:0007669"/>
    <property type="project" value="UniProtKB-ARBA"/>
</dbReference>
<evidence type="ECO:0000256" key="1">
    <source>
        <dbReference type="ARBA" id="ARBA00004370"/>
    </source>
</evidence>
<dbReference type="SUPFAM" id="SSF52833">
    <property type="entry name" value="Thioredoxin-like"/>
    <property type="match status" value="1"/>
</dbReference>
<protein>
    <recommendedName>
        <fullName evidence="3">glutathione transferase</fullName>
        <ecNumber evidence="3">2.5.1.18</ecNumber>
    </recommendedName>
</protein>
<dbReference type="InterPro" id="IPR000276">
    <property type="entry name" value="GPCR_Rhodpsn"/>
</dbReference>
<dbReference type="EMBL" id="CAJNOR010002981">
    <property type="protein sequence ID" value="CAF1364094.1"/>
    <property type="molecule type" value="Genomic_DNA"/>
</dbReference>
<feature type="domain" description="GST N-terminal" evidence="11">
    <location>
        <begin position="366"/>
        <end position="449"/>
    </location>
</feature>
<dbReference type="SUPFAM" id="SSF47616">
    <property type="entry name" value="GST C-terminal domain-like"/>
    <property type="match status" value="1"/>
</dbReference>
<evidence type="ECO:0000313" key="14">
    <source>
        <dbReference type="Proteomes" id="UP000663828"/>
    </source>
</evidence>
<dbReference type="GO" id="GO:0004930">
    <property type="term" value="F:G protein-coupled receptor activity"/>
    <property type="evidence" value="ECO:0007669"/>
    <property type="project" value="InterPro"/>
</dbReference>
<evidence type="ECO:0000259" key="11">
    <source>
        <dbReference type="PROSITE" id="PS50404"/>
    </source>
</evidence>
<sequence>MSSDDILIQQLSTAAVLIFMISSVVNFILGIVGLTFNVFVFARPTLRGQPCSFYFLSSTLFNFFVILIIIPTRILSNIYNIDPSIYNEGYCRIQTYVFYSTRAVSCWLITLATIDRYLHSSSNASFRQMSSLKIAKLASGCTSLFVFIAYSHMIVYYRISSKTDRFGNFSSQCSGPPGSYSVFLSVWHMIFYSVIPSSGMLIFGFLTIVNVRQRRQIIPKAIENHKNTKRTDSQLLRMLTAQVSMIIVCTLPVSAYRAYSASTASETKGALRLAQENLAAQIVAGITYFAHSTSFYMYTLSGTIFRKEFLKTIRRSQHSSHNQPQMNDAQIHLPIHLFLLNSKTWVILRVAQHTLSHDQDQSSTRDGIVLYGLPLSPNTQRVLAVLAEKDLKYEFKSINIMESEHKSRKYLEGLQPFGLFPVLIDEDGFKIYESRAICRYLEEKYKAKGTQLIPAGDIKSRFLFEQAVNIEAFNFEPAAIGIIREKFVKKVLGLGEPDEDKVADLRKELNAKLSVYENILSKQPYMAGQVFTLADLFHLPCMALLFRMGDGDLIESKPNIRKWWEKISARPSWKTVEKMISDANQRI</sequence>
<dbReference type="AlphaFoldDB" id="A0A815ICC0"/>
<feature type="domain" description="G-protein coupled receptors family 1 profile" evidence="10">
    <location>
        <begin position="33"/>
        <end position="298"/>
    </location>
</feature>
<evidence type="ECO:0000259" key="10">
    <source>
        <dbReference type="PROSITE" id="PS50262"/>
    </source>
</evidence>
<keyword evidence="14" id="KW-1185">Reference proteome</keyword>
<evidence type="ECO:0000256" key="5">
    <source>
        <dbReference type="ARBA" id="ARBA00022692"/>
    </source>
</evidence>
<dbReference type="SUPFAM" id="SSF81321">
    <property type="entry name" value="Family A G protein-coupled receptor-like"/>
    <property type="match status" value="1"/>
</dbReference>
<keyword evidence="5 9" id="KW-0812">Transmembrane</keyword>
<dbReference type="PROSITE" id="PS50405">
    <property type="entry name" value="GST_CTER"/>
    <property type="match status" value="1"/>
</dbReference>
<gene>
    <name evidence="13" type="ORF">XAT740_LOCUS32177</name>
</gene>
<dbReference type="Gene3D" id="1.20.1070.10">
    <property type="entry name" value="Rhodopsin 7-helix transmembrane proteins"/>
    <property type="match status" value="1"/>
</dbReference>
<dbReference type="GO" id="GO:0016020">
    <property type="term" value="C:membrane"/>
    <property type="evidence" value="ECO:0007669"/>
    <property type="project" value="UniProtKB-SubCell"/>
</dbReference>
<dbReference type="PANTHER" id="PTHR43900:SF3">
    <property type="entry name" value="GLUTATHIONE S-TRANSFERASE RHO"/>
    <property type="match status" value="1"/>
</dbReference>
<comment type="caution">
    <text evidence="13">The sequence shown here is derived from an EMBL/GenBank/DDBJ whole genome shotgun (WGS) entry which is preliminary data.</text>
</comment>
<comment type="subcellular location">
    <subcellularLocation>
        <location evidence="1">Membrane</location>
    </subcellularLocation>
</comment>
<keyword evidence="4" id="KW-0808">Transferase</keyword>
<comment type="catalytic activity">
    <reaction evidence="8">
        <text>RX + glutathione = an S-substituted glutathione + a halide anion + H(+)</text>
        <dbReference type="Rhea" id="RHEA:16437"/>
        <dbReference type="ChEBI" id="CHEBI:15378"/>
        <dbReference type="ChEBI" id="CHEBI:16042"/>
        <dbReference type="ChEBI" id="CHEBI:17792"/>
        <dbReference type="ChEBI" id="CHEBI:57925"/>
        <dbReference type="ChEBI" id="CHEBI:90779"/>
        <dbReference type="EC" id="2.5.1.18"/>
    </reaction>
</comment>
<dbReference type="InterPro" id="IPR036282">
    <property type="entry name" value="Glutathione-S-Trfase_C_sf"/>
</dbReference>
<dbReference type="GO" id="GO:0043295">
    <property type="term" value="F:glutathione binding"/>
    <property type="evidence" value="ECO:0007669"/>
    <property type="project" value="TreeGrafter"/>
</dbReference>
<evidence type="ECO:0000256" key="8">
    <source>
        <dbReference type="ARBA" id="ARBA00047960"/>
    </source>
</evidence>
<dbReference type="PROSITE" id="PS50262">
    <property type="entry name" value="G_PROTEIN_RECEP_F1_2"/>
    <property type="match status" value="1"/>
</dbReference>
<dbReference type="InterPro" id="IPR004046">
    <property type="entry name" value="GST_C"/>
</dbReference>
<dbReference type="SFLD" id="SFLDS00019">
    <property type="entry name" value="Glutathione_Transferase_(cytos"/>
    <property type="match status" value="1"/>
</dbReference>
<proteinExistence type="inferred from homology"/>
<accession>A0A815ICC0</accession>
<dbReference type="FunFam" id="3.40.30.10:FF:000016">
    <property type="entry name" value="Glutathione S-transferase F2"/>
    <property type="match status" value="1"/>
</dbReference>